<dbReference type="EMBL" id="JABBXH010000001">
    <property type="protein sequence ID" value="NMP30636.1"/>
    <property type="molecule type" value="Genomic_DNA"/>
</dbReference>
<protein>
    <submittedName>
        <fullName evidence="1">DUF3630 family protein</fullName>
    </submittedName>
</protein>
<dbReference type="RefSeq" id="WP_169073925.1">
    <property type="nucleotide sequence ID" value="NZ_JABBXH010000001.1"/>
</dbReference>
<evidence type="ECO:0000313" key="1">
    <source>
        <dbReference type="EMBL" id="NMP30636.1"/>
    </source>
</evidence>
<name>A0A7Y0Q5Z3_9GAMM</name>
<dbReference type="Pfam" id="PF12305">
    <property type="entry name" value="DUF3630"/>
    <property type="match status" value="1"/>
</dbReference>
<dbReference type="Proteomes" id="UP000568664">
    <property type="component" value="Unassembled WGS sequence"/>
</dbReference>
<organism evidence="1 2">
    <name type="scientific">Thalassotalea algicola</name>
    <dbReference type="NCBI Taxonomy" id="2716224"/>
    <lineage>
        <taxon>Bacteria</taxon>
        <taxon>Pseudomonadati</taxon>
        <taxon>Pseudomonadota</taxon>
        <taxon>Gammaproteobacteria</taxon>
        <taxon>Alteromonadales</taxon>
        <taxon>Colwelliaceae</taxon>
        <taxon>Thalassotalea</taxon>
    </lineage>
</organism>
<keyword evidence="2" id="KW-1185">Reference proteome</keyword>
<sequence>MQQLNSENIFFTQDNIEIRLSESFDDEDIQSLVNLVLNEVDGAKIIEHIPGADRYNVRFTVLASNFVLNFEVYSQSCWIELESGDGEELVKLNQLIKK</sequence>
<comment type="caution">
    <text evidence="1">The sequence shown here is derived from an EMBL/GenBank/DDBJ whole genome shotgun (WGS) entry which is preliminary data.</text>
</comment>
<dbReference type="InterPro" id="IPR022080">
    <property type="entry name" value="DUF3630"/>
</dbReference>
<accession>A0A7Y0Q5Z3</accession>
<reference evidence="1 2" key="1">
    <citation type="submission" date="2020-04" db="EMBL/GenBank/DDBJ databases">
        <title>Thalassotalea sp. M1531, isolated from the surface of marine red alga.</title>
        <authorList>
            <person name="Pang L."/>
            <person name="Lu D.-C."/>
        </authorList>
    </citation>
    <scope>NUCLEOTIDE SEQUENCE [LARGE SCALE GENOMIC DNA]</scope>
    <source>
        <strain evidence="1 2">M1531</strain>
    </source>
</reference>
<dbReference type="AlphaFoldDB" id="A0A7Y0Q5Z3"/>
<proteinExistence type="predicted"/>
<evidence type="ECO:0000313" key="2">
    <source>
        <dbReference type="Proteomes" id="UP000568664"/>
    </source>
</evidence>
<gene>
    <name evidence="1" type="ORF">HII17_03590</name>
</gene>